<evidence type="ECO:0000256" key="2">
    <source>
        <dbReference type="ARBA" id="ARBA00009322"/>
    </source>
</evidence>
<feature type="compositionally biased region" description="Basic and acidic residues" evidence="7">
    <location>
        <begin position="536"/>
        <end position="548"/>
    </location>
</feature>
<evidence type="ECO:0000256" key="4">
    <source>
        <dbReference type="ARBA" id="ARBA00022946"/>
    </source>
</evidence>
<dbReference type="GeneID" id="76152462"/>
<evidence type="ECO:0000256" key="5">
    <source>
        <dbReference type="ARBA" id="ARBA00023128"/>
    </source>
</evidence>
<dbReference type="Proteomes" id="UP001204833">
    <property type="component" value="Unassembled WGS sequence"/>
</dbReference>
<sequence length="548" mass="59049">MVRAATTTWRRSTSAVVFNRGISINNRSIPSSAASAPTTQSSDANDESEILNKTIANPESIGQVAQLKSYQTLETAKFESLGTPPTLLSIHSPPSVPIYLRRGSLLSIYGLRSSTGENNSSNSNSSLDVDDGPIIRNTVEFPHWWKRFILTGKIQAFQKLISTIPISLLISSKNKSNSNQPSDPSFVSLILDGSNDWAILNKNAVQVYTGNSLSVSIHSLPRYISKKLAKQLNKSGGGAAGSSSGGVFRVGLRWFGKSGGSTTTATGGSTARAETGLRTLWNRGYTLLSGRGQVGVVGNGGVYQLDVGDQEEILINKRAILAITVNGPFDLENCVLRDMSSVSLQQKSPVTAAAAAAATPTTTSSSANAPSSLLSFSFSNLVSKVKPNTQVVADTATAPPATTKTTPPSTATLTYYQLKHYWFRFVQLTKSLVSHTRHTYHRLHARWENYTLGTSDFVKIVGPRNVLIQSSFNVRKQSKKEAGQRASPLMSSPSNGFSDSNVTPTTTTTPQDYLSYVTIDPEQGAVFKSTPNFKQTVDEIEQRNGNKK</sequence>
<evidence type="ECO:0000256" key="7">
    <source>
        <dbReference type="SAM" id="MobiDB-lite"/>
    </source>
</evidence>
<dbReference type="PANTHER" id="PTHR36959:SF2">
    <property type="entry name" value="ALTERED INHERITANCE OF MITOCHONDRIA PROTEIN 24, MITOCHONDRIAL"/>
    <property type="match status" value="1"/>
</dbReference>
<evidence type="ECO:0000313" key="8">
    <source>
        <dbReference type="EMBL" id="KAI5950073.1"/>
    </source>
</evidence>
<dbReference type="EMBL" id="JAIHNG010000160">
    <property type="protein sequence ID" value="KAI5950073.1"/>
    <property type="molecule type" value="Genomic_DNA"/>
</dbReference>
<comment type="similarity">
    <text evidence="2 6">Belongs to the AIM24 family.</text>
</comment>
<feature type="region of interest" description="Disordered" evidence="7">
    <location>
        <begin position="478"/>
        <end position="510"/>
    </location>
</feature>
<organism evidence="8 9">
    <name type="scientific">Candida theae</name>
    <dbReference type="NCBI Taxonomy" id="1198502"/>
    <lineage>
        <taxon>Eukaryota</taxon>
        <taxon>Fungi</taxon>
        <taxon>Dikarya</taxon>
        <taxon>Ascomycota</taxon>
        <taxon>Saccharomycotina</taxon>
        <taxon>Pichiomycetes</taxon>
        <taxon>Debaryomycetaceae</taxon>
        <taxon>Candida/Lodderomyces clade</taxon>
        <taxon>Candida</taxon>
    </lineage>
</organism>
<feature type="compositionally biased region" description="Polar residues" evidence="7">
    <location>
        <begin position="489"/>
        <end position="502"/>
    </location>
</feature>
<keyword evidence="4" id="KW-0809">Transit peptide</keyword>
<dbReference type="RefSeq" id="XP_051607105.1">
    <property type="nucleotide sequence ID" value="XM_051753927.1"/>
</dbReference>
<evidence type="ECO:0000256" key="3">
    <source>
        <dbReference type="ARBA" id="ARBA00013287"/>
    </source>
</evidence>
<dbReference type="GO" id="GO:0005743">
    <property type="term" value="C:mitochondrial inner membrane"/>
    <property type="evidence" value="ECO:0007669"/>
    <property type="project" value="TreeGrafter"/>
</dbReference>
<gene>
    <name evidence="8" type="ORF">KGF57_004418</name>
</gene>
<comment type="subcellular location">
    <subcellularLocation>
        <location evidence="1 6">Mitochondrion</location>
    </subcellularLocation>
</comment>
<keyword evidence="9" id="KW-1185">Reference proteome</keyword>
<dbReference type="InterPro" id="IPR002838">
    <property type="entry name" value="AIM24"/>
</dbReference>
<accession>A0AAD5BBC6</accession>
<reference evidence="8 9" key="1">
    <citation type="journal article" date="2022" name="DNA Res.">
        <title>Genome analysis of five recently described species of the CUG-Ser clade uncovers Candida theae as a new hybrid lineage with pathogenic potential in the Candida parapsilosis species complex.</title>
        <authorList>
            <person name="Mixao V."/>
            <person name="Del Olmo V."/>
            <person name="Hegedusova E."/>
            <person name="Saus E."/>
            <person name="Pryszcz L."/>
            <person name="Cillingova A."/>
            <person name="Nosek J."/>
            <person name="Gabaldon T."/>
        </authorList>
    </citation>
    <scope>NUCLEOTIDE SEQUENCE [LARGE SCALE GENOMIC DNA]</scope>
    <source>
        <strain evidence="8 9">CBS 12239</strain>
    </source>
</reference>
<keyword evidence="5 6" id="KW-0496">Mitochondrion</keyword>
<dbReference type="GO" id="GO:0007007">
    <property type="term" value="P:inner mitochondrial membrane organization"/>
    <property type="evidence" value="ECO:0007669"/>
    <property type="project" value="TreeGrafter"/>
</dbReference>
<evidence type="ECO:0000256" key="1">
    <source>
        <dbReference type="ARBA" id="ARBA00004173"/>
    </source>
</evidence>
<protein>
    <recommendedName>
        <fullName evidence="3 6">Altered inheritance of mitochondria protein 24, mitochondrial</fullName>
    </recommendedName>
</protein>
<evidence type="ECO:0000256" key="6">
    <source>
        <dbReference type="RuleBase" id="RU363045"/>
    </source>
</evidence>
<evidence type="ECO:0000313" key="9">
    <source>
        <dbReference type="Proteomes" id="UP001204833"/>
    </source>
</evidence>
<feature type="region of interest" description="Disordered" evidence="7">
    <location>
        <begin position="527"/>
        <end position="548"/>
    </location>
</feature>
<dbReference type="PANTHER" id="PTHR36959">
    <property type="entry name" value="ALTERED INHERITANCE OF MITOCHONDRIA PROTEIN 24, MITOCHONDRIAL"/>
    <property type="match status" value="1"/>
</dbReference>
<proteinExistence type="inferred from homology"/>
<dbReference type="Pfam" id="PF01987">
    <property type="entry name" value="AIM24"/>
    <property type="match status" value="1"/>
</dbReference>
<dbReference type="AlphaFoldDB" id="A0AAD5BBC6"/>
<comment type="caution">
    <text evidence="8">The sequence shown here is derived from an EMBL/GenBank/DDBJ whole genome shotgun (WGS) entry which is preliminary data.</text>
</comment>
<name>A0AAD5BBC6_9ASCO</name>